<dbReference type="Pfam" id="PF00705">
    <property type="entry name" value="PCNA_N"/>
    <property type="match status" value="1"/>
</dbReference>
<organism evidence="5">
    <name type="scientific">viral metagenome</name>
    <dbReference type="NCBI Taxonomy" id="1070528"/>
    <lineage>
        <taxon>unclassified sequences</taxon>
        <taxon>metagenomes</taxon>
        <taxon>organismal metagenomes</taxon>
    </lineage>
</organism>
<feature type="domain" description="Proliferating cell nuclear antigen PCNA C-terminal" evidence="4">
    <location>
        <begin position="131"/>
        <end position="255"/>
    </location>
</feature>
<dbReference type="GO" id="GO:0006275">
    <property type="term" value="P:regulation of DNA replication"/>
    <property type="evidence" value="ECO:0007669"/>
    <property type="project" value="InterPro"/>
</dbReference>
<dbReference type="AlphaFoldDB" id="A0A6C0HAQ7"/>
<dbReference type="InterPro" id="IPR046938">
    <property type="entry name" value="DNA_clamp_sf"/>
</dbReference>
<evidence type="ECO:0008006" key="6">
    <source>
        <dbReference type="Google" id="ProtNLM"/>
    </source>
</evidence>
<keyword evidence="2" id="KW-0238">DNA-binding</keyword>
<comment type="similarity">
    <text evidence="1">Belongs to the PCNA family.</text>
</comment>
<evidence type="ECO:0000259" key="3">
    <source>
        <dbReference type="Pfam" id="PF00705"/>
    </source>
</evidence>
<protein>
    <recommendedName>
        <fullName evidence="6">Proliferating cell nuclear antigen PCNA C-terminal domain-containing protein</fullName>
    </recommendedName>
</protein>
<accession>A0A6C0HAQ7</accession>
<reference evidence="5" key="1">
    <citation type="journal article" date="2020" name="Nature">
        <title>Giant virus diversity and host interactions through global metagenomics.</title>
        <authorList>
            <person name="Schulz F."/>
            <person name="Roux S."/>
            <person name="Paez-Espino D."/>
            <person name="Jungbluth S."/>
            <person name="Walsh D.A."/>
            <person name="Denef V.J."/>
            <person name="McMahon K.D."/>
            <person name="Konstantinidis K.T."/>
            <person name="Eloe-Fadrosh E.A."/>
            <person name="Kyrpides N.C."/>
            <person name="Woyke T."/>
        </authorList>
    </citation>
    <scope>NUCLEOTIDE SEQUENCE</scope>
    <source>
        <strain evidence="5">GVMAG-M-3300023179-90</strain>
    </source>
</reference>
<proteinExistence type="inferred from homology"/>
<dbReference type="SUPFAM" id="SSF55979">
    <property type="entry name" value="DNA clamp"/>
    <property type="match status" value="2"/>
</dbReference>
<evidence type="ECO:0000256" key="2">
    <source>
        <dbReference type="ARBA" id="ARBA00023125"/>
    </source>
</evidence>
<dbReference type="CDD" id="cd00577">
    <property type="entry name" value="PCNA"/>
    <property type="match status" value="1"/>
</dbReference>
<dbReference type="InterPro" id="IPR022649">
    <property type="entry name" value="Pr_cel_nuc_antig_C"/>
</dbReference>
<evidence type="ECO:0000256" key="1">
    <source>
        <dbReference type="ARBA" id="ARBA00010462"/>
    </source>
</evidence>
<dbReference type="PANTHER" id="PTHR11352:SF0">
    <property type="entry name" value="PROLIFERATING CELL NUCLEAR ANTIGEN"/>
    <property type="match status" value="1"/>
</dbReference>
<dbReference type="PRINTS" id="PR00339">
    <property type="entry name" value="PCNACYCLIN"/>
</dbReference>
<dbReference type="PANTHER" id="PTHR11352">
    <property type="entry name" value="PROLIFERATING CELL NUCLEAR ANTIGEN"/>
    <property type="match status" value="1"/>
</dbReference>
<name>A0A6C0HAQ7_9ZZZZ</name>
<dbReference type="GO" id="GO:0030337">
    <property type="term" value="F:DNA polymerase processivity factor activity"/>
    <property type="evidence" value="ECO:0007669"/>
    <property type="project" value="InterPro"/>
</dbReference>
<dbReference type="Gene3D" id="3.70.10.10">
    <property type="match status" value="1"/>
</dbReference>
<evidence type="ECO:0000313" key="5">
    <source>
        <dbReference type="EMBL" id="QHT77668.1"/>
    </source>
</evidence>
<dbReference type="NCBIfam" id="TIGR00590">
    <property type="entry name" value="pcna"/>
    <property type="match status" value="1"/>
</dbReference>
<feature type="domain" description="Proliferating cell nuclear antigen PCNA N-terminal" evidence="3">
    <location>
        <begin position="10"/>
        <end position="128"/>
    </location>
</feature>
<dbReference type="GO" id="GO:0003677">
    <property type="term" value="F:DNA binding"/>
    <property type="evidence" value="ECO:0007669"/>
    <property type="project" value="UniProtKB-KW"/>
</dbReference>
<dbReference type="GO" id="GO:0006272">
    <property type="term" value="P:leading strand elongation"/>
    <property type="evidence" value="ECO:0007669"/>
    <property type="project" value="TreeGrafter"/>
</dbReference>
<dbReference type="EMBL" id="MN739920">
    <property type="protein sequence ID" value="QHT77668.1"/>
    <property type="molecule type" value="Genomic_DNA"/>
</dbReference>
<dbReference type="InterPro" id="IPR022648">
    <property type="entry name" value="Pr_cel_nuc_antig_N"/>
</dbReference>
<dbReference type="InterPro" id="IPR000730">
    <property type="entry name" value="Pr_cel_nuc_antig"/>
</dbReference>
<evidence type="ECO:0000259" key="4">
    <source>
        <dbReference type="Pfam" id="PF02747"/>
    </source>
</evidence>
<dbReference type="HAMAP" id="MF_00317">
    <property type="entry name" value="DNApol_clamp_arch"/>
    <property type="match status" value="1"/>
</dbReference>
<sequence>MNILIHNADKADIFAGLFQHVKLFTEHINIMFENERMYLQAMDASRVSVFEIELPNYWFDKYEVSQNISIGIHATILFKVLNARDKRQSLSLTYKEENNDVLYIDFNSENKEIFDKHFEIPLMEIESEMMGIPDIESQADFTLNSISFACIIGQLQMFGDTLQFNCSEDEITLCSTSQDTGKMTVNINMEDIDSFAINEGETVNLSFSLSYLHNICMYAKMAKDLEIKLTRDYPMKLTYSLGDEKSKITFYLAPKINDDE</sequence>
<dbReference type="Pfam" id="PF02747">
    <property type="entry name" value="PCNA_C"/>
    <property type="match status" value="1"/>
</dbReference>